<evidence type="ECO:0000313" key="1">
    <source>
        <dbReference type="EMBL" id="KNZ50145.1"/>
    </source>
</evidence>
<dbReference type="PANTHER" id="PTHR47957:SF3">
    <property type="entry name" value="ATP-DEPENDENT HELICASE HRQ1"/>
    <property type="match status" value="1"/>
</dbReference>
<dbReference type="AlphaFoldDB" id="A0A0L6UQM5"/>
<comment type="caution">
    <text evidence="1">The sequence shown here is derived from an EMBL/GenBank/DDBJ whole genome shotgun (WGS) entry which is preliminary data.</text>
</comment>
<dbReference type="EMBL" id="LAVV01009701">
    <property type="protein sequence ID" value="KNZ50145.1"/>
    <property type="molecule type" value="Genomic_DNA"/>
</dbReference>
<evidence type="ECO:0000313" key="2">
    <source>
        <dbReference type="Proteomes" id="UP000037035"/>
    </source>
</evidence>
<sequence>MSTQLVQQAFKICNTLSSLPNSLKPYSLPIKPYTLPRELPACHQARAIDLLADGSNVIVTTSTLTLESIQSSCGLYIFPTKALAQDQKRLLLEELILSYGKPLLRVVRVETYDGDAPGGSGWYPKKYVIFTNPDMLRLTKNSGAATAINPQERTSSPCLVFYKDVKLEGGAPTGAKNHVVWNLPLADNRDSAQVRTIVFCRIRKTCELLMKQVQEVLVESGRREMKSQVRSHWAGYTTQERRLTEAEMFDHGPGAGGRYWRAGCGDWSGLPAFAVGDDSTGGTGGSMQ</sequence>
<reference evidence="1 2" key="1">
    <citation type="submission" date="2015-08" db="EMBL/GenBank/DDBJ databases">
        <title>Next Generation Sequencing and Analysis of the Genome of Puccinia sorghi L Schw, the Causal Agent of Maize Common Rust.</title>
        <authorList>
            <person name="Rochi L."/>
            <person name="Burguener G."/>
            <person name="Darino M."/>
            <person name="Turjanski A."/>
            <person name="Kreff E."/>
            <person name="Dieguez M.J."/>
            <person name="Sacco F."/>
        </authorList>
    </citation>
    <scope>NUCLEOTIDE SEQUENCE [LARGE SCALE GENOMIC DNA]</scope>
    <source>
        <strain evidence="1 2">RO10H11247</strain>
    </source>
</reference>
<gene>
    <name evidence="1" type="ORF">VP01_457g14</name>
</gene>
<proteinExistence type="predicted"/>
<dbReference type="GO" id="GO:0005634">
    <property type="term" value="C:nucleus"/>
    <property type="evidence" value="ECO:0007669"/>
    <property type="project" value="TreeGrafter"/>
</dbReference>
<protein>
    <submittedName>
        <fullName evidence="1">Uncharacterized protein</fullName>
    </submittedName>
</protein>
<dbReference type="VEuPathDB" id="FungiDB:VP01_457g14"/>
<keyword evidence="2" id="KW-1185">Reference proteome</keyword>
<name>A0A0L6UQM5_9BASI</name>
<organism evidence="1 2">
    <name type="scientific">Puccinia sorghi</name>
    <dbReference type="NCBI Taxonomy" id="27349"/>
    <lineage>
        <taxon>Eukaryota</taxon>
        <taxon>Fungi</taxon>
        <taxon>Dikarya</taxon>
        <taxon>Basidiomycota</taxon>
        <taxon>Pucciniomycotina</taxon>
        <taxon>Pucciniomycetes</taxon>
        <taxon>Pucciniales</taxon>
        <taxon>Pucciniaceae</taxon>
        <taxon>Puccinia</taxon>
    </lineage>
</organism>
<dbReference type="GO" id="GO:0043138">
    <property type="term" value="F:3'-5' DNA helicase activity"/>
    <property type="evidence" value="ECO:0007669"/>
    <property type="project" value="TreeGrafter"/>
</dbReference>
<accession>A0A0L6UQM5</accession>
<dbReference type="GO" id="GO:0006289">
    <property type="term" value="P:nucleotide-excision repair"/>
    <property type="evidence" value="ECO:0007669"/>
    <property type="project" value="TreeGrafter"/>
</dbReference>
<dbReference type="GO" id="GO:0036297">
    <property type="term" value="P:interstrand cross-link repair"/>
    <property type="evidence" value="ECO:0007669"/>
    <property type="project" value="TreeGrafter"/>
</dbReference>
<dbReference type="Proteomes" id="UP000037035">
    <property type="component" value="Unassembled WGS sequence"/>
</dbReference>
<dbReference type="PANTHER" id="PTHR47957">
    <property type="entry name" value="ATP-DEPENDENT HELICASE HRQ1"/>
    <property type="match status" value="1"/>
</dbReference>
<dbReference type="OrthoDB" id="18781at2759"/>